<comment type="caution">
    <text evidence="2">The sequence shown here is derived from an EMBL/GenBank/DDBJ whole genome shotgun (WGS) entry which is preliminary data.</text>
</comment>
<protein>
    <recommendedName>
        <fullName evidence="1">B box-type domain-containing protein</fullName>
    </recommendedName>
</protein>
<dbReference type="GO" id="GO:0008270">
    <property type="term" value="F:zinc ion binding"/>
    <property type="evidence" value="ECO:0007669"/>
    <property type="project" value="InterPro"/>
</dbReference>
<evidence type="ECO:0000259" key="1">
    <source>
        <dbReference type="Pfam" id="PF00643"/>
    </source>
</evidence>
<evidence type="ECO:0000313" key="2">
    <source>
        <dbReference type="EMBL" id="KYQ92545.1"/>
    </source>
</evidence>
<dbReference type="InParanoid" id="A0A151ZF39"/>
<dbReference type="Proteomes" id="UP000076078">
    <property type="component" value="Unassembled WGS sequence"/>
</dbReference>
<dbReference type="AlphaFoldDB" id="A0A151ZF39"/>
<dbReference type="FunCoup" id="A0A151ZF39">
    <property type="interactions" value="27"/>
</dbReference>
<gene>
    <name evidence="2" type="ORF">DLAC_06536</name>
</gene>
<reference evidence="2 3" key="1">
    <citation type="submission" date="2015-12" db="EMBL/GenBank/DDBJ databases">
        <title>Dictyostelia acquired genes for synthesis and detection of signals that induce cell-type specialization by lateral gene transfer from prokaryotes.</title>
        <authorList>
            <person name="Gloeckner G."/>
            <person name="Schaap P."/>
        </authorList>
    </citation>
    <scope>NUCLEOTIDE SEQUENCE [LARGE SCALE GENOMIC DNA]</scope>
    <source>
        <strain evidence="2 3">TK</strain>
    </source>
</reference>
<name>A0A151ZF39_TIELA</name>
<keyword evidence="3" id="KW-1185">Reference proteome</keyword>
<evidence type="ECO:0000313" key="3">
    <source>
        <dbReference type="Proteomes" id="UP000076078"/>
    </source>
</evidence>
<dbReference type="Pfam" id="PF00643">
    <property type="entry name" value="zf-B_box"/>
    <property type="match status" value="1"/>
</dbReference>
<dbReference type="InterPro" id="IPR043136">
    <property type="entry name" value="B30.2/SPRY_sf"/>
</dbReference>
<sequence length="334" mass="38282">MIKNSQCGTSTHIKIVIGYCTNCFQFVCNSCITKSHLNHKVIDVDEIENTFKNEHINRFNEMKREYDRIKELIKNHFHTLHDKLELKEIGIMNDIDEKYKTFELLYNNNINSLNELTNDLKSNQTDIKDKSIGSINLYTLNLPSSNDIKIRFERIKKDMTEILETADYFGEDIKFRLFSQNITLSNNSKTATLPQGKNKGHNLTVSEQSFKSGVHKLRVKIDRISLDGCRIFLGVTDKIATVNPNKEPTQYNNCIGISSGGSTLDPQYPTFGKLKQDWVGGDIFSLILNCDEGTLKILKERTGEIELRTNVKKNTTIHFAVDIYYPNISLTILN</sequence>
<proteinExistence type="predicted"/>
<dbReference type="EMBL" id="LODT01000029">
    <property type="protein sequence ID" value="KYQ92545.1"/>
    <property type="molecule type" value="Genomic_DNA"/>
</dbReference>
<organism evidence="2 3">
    <name type="scientific">Tieghemostelium lacteum</name>
    <name type="common">Slime mold</name>
    <name type="synonym">Dictyostelium lacteum</name>
    <dbReference type="NCBI Taxonomy" id="361077"/>
    <lineage>
        <taxon>Eukaryota</taxon>
        <taxon>Amoebozoa</taxon>
        <taxon>Evosea</taxon>
        <taxon>Eumycetozoa</taxon>
        <taxon>Dictyostelia</taxon>
        <taxon>Dictyosteliales</taxon>
        <taxon>Raperosteliaceae</taxon>
        <taxon>Tieghemostelium</taxon>
    </lineage>
</organism>
<dbReference type="OrthoDB" id="10044165at2759"/>
<dbReference type="InterPro" id="IPR000315">
    <property type="entry name" value="Znf_B-box"/>
</dbReference>
<accession>A0A151ZF39</accession>
<dbReference type="SUPFAM" id="SSF57845">
    <property type="entry name" value="B-box zinc-binding domain"/>
    <property type="match status" value="1"/>
</dbReference>
<dbReference type="Gene3D" id="2.60.120.920">
    <property type="match status" value="1"/>
</dbReference>
<feature type="domain" description="B box-type" evidence="1">
    <location>
        <begin position="5"/>
        <end position="43"/>
    </location>
</feature>